<sequence>MKHSCHGSRLLMTINKFLMMITLLLPLVLSGQDDYTQTRKKMVSHDIISRGVNDQATLDAMRNVPRHEFVPQEFRQRAYQDGPLPIGYGQTISQPYIVAFMTEAIRPQNHFRVLEVGTGSGYQAAVLSAIVDSVFTIEIIDELYLQAKKRLKKLAYDNVQVKNADGYFGWASKGPFDAIVVTAAAEFVPPPLIEQLNEGGRMIIPVGTPFSTQQLLLVTKNGGKIKTRNLMFVRFVPFTRDKGS</sequence>
<keyword evidence="6 7" id="KW-0949">S-adenosyl-L-methionine</keyword>
<evidence type="ECO:0000313" key="8">
    <source>
        <dbReference type="EMBL" id="MEL4455772.1"/>
    </source>
</evidence>
<dbReference type="HAMAP" id="MF_00090">
    <property type="entry name" value="PIMT"/>
    <property type="match status" value="1"/>
</dbReference>
<dbReference type="NCBIfam" id="TIGR00080">
    <property type="entry name" value="pimt"/>
    <property type="match status" value="1"/>
</dbReference>
<evidence type="ECO:0000256" key="3">
    <source>
        <dbReference type="ARBA" id="ARBA00022490"/>
    </source>
</evidence>
<evidence type="ECO:0000256" key="2">
    <source>
        <dbReference type="ARBA" id="ARBA00005369"/>
    </source>
</evidence>
<dbReference type="PROSITE" id="PS01279">
    <property type="entry name" value="PCMT"/>
    <property type="match status" value="1"/>
</dbReference>
<evidence type="ECO:0000256" key="6">
    <source>
        <dbReference type="ARBA" id="ARBA00022691"/>
    </source>
</evidence>
<organism evidence="8 9">
    <name type="scientific">Lutimonas vermicola</name>
    <dbReference type="NCBI Taxonomy" id="414288"/>
    <lineage>
        <taxon>Bacteria</taxon>
        <taxon>Pseudomonadati</taxon>
        <taxon>Bacteroidota</taxon>
        <taxon>Flavobacteriia</taxon>
        <taxon>Flavobacteriales</taxon>
        <taxon>Flavobacteriaceae</taxon>
        <taxon>Lutimonas</taxon>
    </lineage>
</organism>
<dbReference type="NCBIfam" id="NF001453">
    <property type="entry name" value="PRK00312.1"/>
    <property type="match status" value="1"/>
</dbReference>
<dbReference type="PANTHER" id="PTHR11579">
    <property type="entry name" value="PROTEIN-L-ISOASPARTATE O-METHYLTRANSFERASE"/>
    <property type="match status" value="1"/>
</dbReference>
<dbReference type="GO" id="GO:0004719">
    <property type="term" value="F:protein-L-isoaspartate (D-aspartate) O-methyltransferase activity"/>
    <property type="evidence" value="ECO:0007669"/>
    <property type="project" value="UniProtKB-EC"/>
</dbReference>
<evidence type="ECO:0000256" key="1">
    <source>
        <dbReference type="ARBA" id="ARBA00004496"/>
    </source>
</evidence>
<protein>
    <recommendedName>
        <fullName evidence="7">Protein-L-isoaspartate O-methyltransferase</fullName>
        <ecNumber evidence="7">2.1.1.77</ecNumber>
    </recommendedName>
    <alternativeName>
        <fullName evidence="7">L-isoaspartyl protein carboxyl methyltransferase</fullName>
    </alternativeName>
    <alternativeName>
        <fullName evidence="7">Protein L-isoaspartyl methyltransferase</fullName>
    </alternativeName>
    <alternativeName>
        <fullName evidence="7">Protein-beta-aspartate methyltransferase</fullName>
        <shortName evidence="7">PIMT</shortName>
    </alternativeName>
</protein>
<dbReference type="SUPFAM" id="SSF53335">
    <property type="entry name" value="S-adenosyl-L-methionine-dependent methyltransferases"/>
    <property type="match status" value="1"/>
</dbReference>
<comment type="caution">
    <text evidence="8">The sequence shown here is derived from an EMBL/GenBank/DDBJ whole genome shotgun (WGS) entry which is preliminary data.</text>
</comment>
<comment type="catalytic activity">
    <reaction evidence="7">
        <text>[protein]-L-isoaspartate + S-adenosyl-L-methionine = [protein]-L-isoaspartate alpha-methyl ester + S-adenosyl-L-homocysteine</text>
        <dbReference type="Rhea" id="RHEA:12705"/>
        <dbReference type="Rhea" id="RHEA-COMP:12143"/>
        <dbReference type="Rhea" id="RHEA-COMP:12144"/>
        <dbReference type="ChEBI" id="CHEBI:57856"/>
        <dbReference type="ChEBI" id="CHEBI:59789"/>
        <dbReference type="ChEBI" id="CHEBI:90596"/>
        <dbReference type="ChEBI" id="CHEBI:90598"/>
        <dbReference type="EC" id="2.1.1.77"/>
    </reaction>
</comment>
<dbReference type="GO" id="GO:0032259">
    <property type="term" value="P:methylation"/>
    <property type="evidence" value="ECO:0007669"/>
    <property type="project" value="UniProtKB-KW"/>
</dbReference>
<dbReference type="InterPro" id="IPR029063">
    <property type="entry name" value="SAM-dependent_MTases_sf"/>
</dbReference>
<dbReference type="Proteomes" id="UP001474120">
    <property type="component" value="Unassembled WGS sequence"/>
</dbReference>
<reference evidence="8 9" key="1">
    <citation type="submission" date="2024-04" db="EMBL/GenBank/DDBJ databases">
        <title>whole genome sequencing of Lutimonas vermicola strain IMCC1616.</title>
        <authorList>
            <person name="Bae S.S."/>
        </authorList>
    </citation>
    <scope>NUCLEOTIDE SEQUENCE [LARGE SCALE GENOMIC DNA]</scope>
    <source>
        <strain evidence="8 9">IMCC1616</strain>
    </source>
</reference>
<proteinExistence type="inferred from homology"/>
<dbReference type="InterPro" id="IPR000682">
    <property type="entry name" value="PCMT"/>
</dbReference>
<dbReference type="EMBL" id="JBCDNA010000002">
    <property type="protein sequence ID" value="MEL4455772.1"/>
    <property type="molecule type" value="Genomic_DNA"/>
</dbReference>
<evidence type="ECO:0000256" key="5">
    <source>
        <dbReference type="ARBA" id="ARBA00022679"/>
    </source>
</evidence>
<evidence type="ECO:0000256" key="4">
    <source>
        <dbReference type="ARBA" id="ARBA00022603"/>
    </source>
</evidence>
<keyword evidence="9" id="KW-1185">Reference proteome</keyword>
<dbReference type="RefSeq" id="WP_342159724.1">
    <property type="nucleotide sequence ID" value="NZ_JBCDNA010000002.1"/>
</dbReference>
<keyword evidence="3 7" id="KW-0963">Cytoplasm</keyword>
<name>A0ABU9L2G5_9FLAO</name>
<evidence type="ECO:0000313" key="9">
    <source>
        <dbReference type="Proteomes" id="UP001474120"/>
    </source>
</evidence>
<gene>
    <name evidence="7" type="primary">pcm</name>
    <name evidence="8" type="ORF">AABB81_07685</name>
</gene>
<dbReference type="EC" id="2.1.1.77" evidence="7"/>
<feature type="active site" evidence="7">
    <location>
        <position position="93"/>
    </location>
</feature>
<dbReference type="Gene3D" id="3.40.50.150">
    <property type="entry name" value="Vaccinia Virus protein VP39"/>
    <property type="match status" value="1"/>
</dbReference>
<dbReference type="Pfam" id="PF01135">
    <property type="entry name" value="PCMT"/>
    <property type="match status" value="1"/>
</dbReference>
<evidence type="ECO:0000256" key="7">
    <source>
        <dbReference type="HAMAP-Rule" id="MF_00090"/>
    </source>
</evidence>
<accession>A0ABU9L2G5</accession>
<dbReference type="PANTHER" id="PTHR11579:SF0">
    <property type="entry name" value="PROTEIN-L-ISOASPARTATE(D-ASPARTATE) O-METHYLTRANSFERASE"/>
    <property type="match status" value="1"/>
</dbReference>
<keyword evidence="5 7" id="KW-0808">Transferase</keyword>
<keyword evidence="4 7" id="KW-0489">Methyltransferase</keyword>
<comment type="function">
    <text evidence="7">Catalyzes the methyl esterification of L-isoaspartyl residues in peptides and proteins that result from spontaneous decomposition of normal L-aspartyl and L-asparaginyl residues. It plays a role in the repair and/or degradation of damaged proteins.</text>
</comment>
<comment type="similarity">
    <text evidence="2 7">Belongs to the methyltransferase superfamily. L-isoaspartyl/D-aspartyl protein methyltransferase family.</text>
</comment>
<dbReference type="CDD" id="cd02440">
    <property type="entry name" value="AdoMet_MTases"/>
    <property type="match status" value="1"/>
</dbReference>
<comment type="subcellular location">
    <subcellularLocation>
        <location evidence="1 7">Cytoplasm</location>
    </subcellularLocation>
</comment>